<evidence type="ECO:0000256" key="1">
    <source>
        <dbReference type="SAM" id="MobiDB-lite"/>
    </source>
</evidence>
<protein>
    <submittedName>
        <fullName evidence="2">Uncharacterized protein</fullName>
    </submittedName>
</protein>
<dbReference type="KEGG" id="pgu:PGUG_02618"/>
<feature type="compositionally biased region" description="Basic and acidic residues" evidence="1">
    <location>
        <begin position="67"/>
        <end position="78"/>
    </location>
</feature>
<feature type="region of interest" description="Disordered" evidence="1">
    <location>
        <begin position="1"/>
        <end position="38"/>
    </location>
</feature>
<feature type="region of interest" description="Disordered" evidence="1">
    <location>
        <begin position="67"/>
        <end position="97"/>
    </location>
</feature>
<dbReference type="GeneID" id="5126533"/>
<dbReference type="OMA" id="TRFTCHR"/>
<reference evidence="2 3" key="1">
    <citation type="journal article" date="2009" name="Nature">
        <title>Evolution of pathogenicity and sexual reproduction in eight Candida genomes.</title>
        <authorList>
            <person name="Butler G."/>
            <person name="Rasmussen M.D."/>
            <person name="Lin M.F."/>
            <person name="Santos M.A."/>
            <person name="Sakthikumar S."/>
            <person name="Munro C.A."/>
            <person name="Rheinbay E."/>
            <person name="Grabherr M."/>
            <person name="Forche A."/>
            <person name="Reedy J.L."/>
            <person name="Agrafioti I."/>
            <person name="Arnaud M.B."/>
            <person name="Bates S."/>
            <person name="Brown A.J."/>
            <person name="Brunke S."/>
            <person name="Costanzo M.C."/>
            <person name="Fitzpatrick D.A."/>
            <person name="de Groot P.W."/>
            <person name="Harris D."/>
            <person name="Hoyer L.L."/>
            <person name="Hube B."/>
            <person name="Klis F.M."/>
            <person name="Kodira C."/>
            <person name="Lennard N."/>
            <person name="Logue M.E."/>
            <person name="Martin R."/>
            <person name="Neiman A.M."/>
            <person name="Nikolaou E."/>
            <person name="Quail M.A."/>
            <person name="Quinn J."/>
            <person name="Santos M.C."/>
            <person name="Schmitzberger F.F."/>
            <person name="Sherlock G."/>
            <person name="Shah P."/>
            <person name="Silverstein K.A."/>
            <person name="Skrzypek M.S."/>
            <person name="Soll D."/>
            <person name="Staggs R."/>
            <person name="Stansfield I."/>
            <person name="Stumpf M.P."/>
            <person name="Sudbery P.E."/>
            <person name="Srikantha T."/>
            <person name="Zeng Q."/>
            <person name="Berman J."/>
            <person name="Berriman M."/>
            <person name="Heitman J."/>
            <person name="Gow N.A."/>
            <person name="Lorenz M.C."/>
            <person name="Birren B.W."/>
            <person name="Kellis M."/>
            <person name="Cuomo C.A."/>
        </authorList>
    </citation>
    <scope>NUCLEOTIDE SEQUENCE [LARGE SCALE GENOMIC DNA]</scope>
    <source>
        <strain evidence="3">ATCC 6260 / CBS 566 / DSM 6381 / JCM 1539 / NBRC 10279 / NRRL Y-324</strain>
    </source>
</reference>
<dbReference type="eggNOG" id="ENOG502TBYA">
    <property type="taxonomic scope" value="Eukaryota"/>
</dbReference>
<evidence type="ECO:0000313" key="3">
    <source>
        <dbReference type="Proteomes" id="UP000001997"/>
    </source>
</evidence>
<dbReference type="HOGENOM" id="CLU_1384126_0_0_1"/>
<dbReference type="EMBL" id="CH408157">
    <property type="protein sequence ID" value="EDK38520.2"/>
    <property type="molecule type" value="Genomic_DNA"/>
</dbReference>
<gene>
    <name evidence="2" type="ORF">PGUG_02618</name>
</gene>
<accession>A5DH67</accession>
<dbReference type="AlphaFoldDB" id="A5DH67"/>
<feature type="region of interest" description="Disordered" evidence="1">
    <location>
        <begin position="129"/>
        <end position="161"/>
    </location>
</feature>
<name>A5DH67_PICGU</name>
<dbReference type="RefSeq" id="XP_001484889.2">
    <property type="nucleotide sequence ID" value="XM_001484839.1"/>
</dbReference>
<evidence type="ECO:0000313" key="2">
    <source>
        <dbReference type="EMBL" id="EDK38520.2"/>
    </source>
</evidence>
<dbReference type="InParanoid" id="A5DH67"/>
<keyword evidence="3" id="KW-1185">Reference proteome</keyword>
<dbReference type="OrthoDB" id="4020802at2759"/>
<feature type="compositionally biased region" description="Low complexity" evidence="1">
    <location>
        <begin position="11"/>
        <end position="34"/>
    </location>
</feature>
<dbReference type="VEuPathDB" id="FungiDB:PGUG_02618"/>
<feature type="compositionally biased region" description="Polar residues" evidence="1">
    <location>
        <begin position="144"/>
        <end position="161"/>
    </location>
</feature>
<organism evidence="2 3">
    <name type="scientific">Meyerozyma guilliermondii (strain ATCC 6260 / CBS 566 / DSM 6381 / JCM 1539 / NBRC 10279 / NRRL Y-324)</name>
    <name type="common">Yeast</name>
    <name type="synonym">Candida guilliermondii</name>
    <dbReference type="NCBI Taxonomy" id="294746"/>
    <lineage>
        <taxon>Eukaryota</taxon>
        <taxon>Fungi</taxon>
        <taxon>Dikarya</taxon>
        <taxon>Ascomycota</taxon>
        <taxon>Saccharomycotina</taxon>
        <taxon>Pichiomycetes</taxon>
        <taxon>Debaryomycetaceae</taxon>
        <taxon>Meyerozyma</taxon>
    </lineage>
</organism>
<feature type="compositionally biased region" description="Acidic residues" evidence="1">
    <location>
        <begin position="132"/>
        <end position="141"/>
    </location>
</feature>
<proteinExistence type="predicted"/>
<dbReference type="Proteomes" id="UP000001997">
    <property type="component" value="Unassembled WGS sequence"/>
</dbReference>
<sequence>MMGSLSHLPRLSNTGHSSQNSSQTSLTSPRSSSSEDVGNRKIDDQKICQWYCCQCGQSYGSITYTGEERHNNSEDLSTKPDSQSTNENREHHDESNPLQALRYYSQFVYDNPVTGAYSYAASHIRGFLDGDSTSEEGEETDGSQSSHPPQVSRQSSTNDVTSSNYSIQLDSQQVYISVPSRFNCHRCNHMMCPYCLKIRVKDLKHK</sequence>